<evidence type="ECO:0000256" key="5">
    <source>
        <dbReference type="SAM" id="Phobius"/>
    </source>
</evidence>
<accession>A0A564YEE7</accession>
<evidence type="ECO:0008006" key="8">
    <source>
        <dbReference type="Google" id="ProtNLM"/>
    </source>
</evidence>
<feature type="transmembrane region" description="Helical" evidence="5">
    <location>
        <begin position="111"/>
        <end position="129"/>
    </location>
</feature>
<keyword evidence="2 5" id="KW-0812">Transmembrane</keyword>
<feature type="transmembrane region" description="Helical" evidence="5">
    <location>
        <begin position="229"/>
        <end position="249"/>
    </location>
</feature>
<dbReference type="Pfam" id="PF07690">
    <property type="entry name" value="MFS_1"/>
    <property type="match status" value="1"/>
</dbReference>
<dbReference type="InterPro" id="IPR036259">
    <property type="entry name" value="MFS_trans_sf"/>
</dbReference>
<dbReference type="InterPro" id="IPR011701">
    <property type="entry name" value="MFS"/>
</dbReference>
<reference evidence="6 7" key="1">
    <citation type="submission" date="2019-07" db="EMBL/GenBank/DDBJ databases">
        <authorList>
            <person name="Jastrzebski P J."/>
            <person name="Paukszto L."/>
            <person name="Jastrzebski P J."/>
        </authorList>
    </citation>
    <scope>NUCLEOTIDE SEQUENCE [LARGE SCALE GENOMIC DNA]</scope>
    <source>
        <strain evidence="6 7">WMS-il1</strain>
    </source>
</reference>
<evidence type="ECO:0000256" key="1">
    <source>
        <dbReference type="ARBA" id="ARBA00004141"/>
    </source>
</evidence>
<dbReference type="GO" id="GO:0022857">
    <property type="term" value="F:transmembrane transporter activity"/>
    <property type="evidence" value="ECO:0007669"/>
    <property type="project" value="InterPro"/>
</dbReference>
<dbReference type="AlphaFoldDB" id="A0A564YEE7"/>
<sequence>MLPFHVESTRWLLTQPNKRLAALKNLYYITGINGTLRSSSGSPNRNISPNFSRFLYPPRDDVFRLSGDEDASTDTYALSDASSNATFRVDPYVTANEGFCTLCTHPLLRKWTLIFGICWFSNAAAYYGSTIASGEAFTNRFLSFALSGLIEIPGHCLSPWLMNIYGRRKFHSYLQILGGVFFLFVLPMGNWDEGVVLTVVTFAKMCIAMSFASAYVFASEVYPTSIINAAVGFCVTCGRLGGTVAPVFLILGREVFCLIFGAITLVSGAAALYLPETLGRQIPASSLQLVERT</sequence>
<evidence type="ECO:0000313" key="6">
    <source>
        <dbReference type="EMBL" id="VUZ45580.1"/>
    </source>
</evidence>
<dbReference type="PANTHER" id="PTHR24064">
    <property type="entry name" value="SOLUTE CARRIER FAMILY 22 MEMBER"/>
    <property type="match status" value="1"/>
</dbReference>
<evidence type="ECO:0000256" key="4">
    <source>
        <dbReference type="ARBA" id="ARBA00023136"/>
    </source>
</evidence>
<dbReference type="Proteomes" id="UP000321570">
    <property type="component" value="Unassembled WGS sequence"/>
</dbReference>
<dbReference type="EMBL" id="CABIJS010000177">
    <property type="protein sequence ID" value="VUZ45580.1"/>
    <property type="molecule type" value="Genomic_DNA"/>
</dbReference>
<feature type="transmembrane region" description="Helical" evidence="5">
    <location>
        <begin position="195"/>
        <end position="217"/>
    </location>
</feature>
<name>A0A564YEE7_HYMDI</name>
<evidence type="ECO:0000313" key="7">
    <source>
        <dbReference type="Proteomes" id="UP000321570"/>
    </source>
</evidence>
<keyword evidence="3 5" id="KW-1133">Transmembrane helix</keyword>
<keyword evidence="4 5" id="KW-0472">Membrane</keyword>
<protein>
    <recommendedName>
        <fullName evidence="8">Major facilitator superfamily (MFS) profile domain-containing protein</fullName>
    </recommendedName>
</protein>
<feature type="transmembrane region" description="Helical" evidence="5">
    <location>
        <begin position="173"/>
        <end position="189"/>
    </location>
</feature>
<dbReference type="GO" id="GO:0016020">
    <property type="term" value="C:membrane"/>
    <property type="evidence" value="ECO:0007669"/>
    <property type="project" value="UniProtKB-SubCell"/>
</dbReference>
<evidence type="ECO:0000256" key="2">
    <source>
        <dbReference type="ARBA" id="ARBA00022692"/>
    </source>
</evidence>
<gene>
    <name evidence="6" type="ORF">WMSIL1_LOCUS5428</name>
</gene>
<dbReference type="SUPFAM" id="SSF103473">
    <property type="entry name" value="MFS general substrate transporter"/>
    <property type="match status" value="1"/>
</dbReference>
<organism evidence="6 7">
    <name type="scientific">Hymenolepis diminuta</name>
    <name type="common">Rat tapeworm</name>
    <dbReference type="NCBI Taxonomy" id="6216"/>
    <lineage>
        <taxon>Eukaryota</taxon>
        <taxon>Metazoa</taxon>
        <taxon>Spiralia</taxon>
        <taxon>Lophotrochozoa</taxon>
        <taxon>Platyhelminthes</taxon>
        <taxon>Cestoda</taxon>
        <taxon>Eucestoda</taxon>
        <taxon>Cyclophyllidea</taxon>
        <taxon>Hymenolepididae</taxon>
        <taxon>Hymenolepis</taxon>
    </lineage>
</organism>
<feature type="transmembrane region" description="Helical" evidence="5">
    <location>
        <begin position="141"/>
        <end position="161"/>
    </location>
</feature>
<proteinExistence type="predicted"/>
<dbReference type="Gene3D" id="1.20.1250.20">
    <property type="entry name" value="MFS general substrate transporter like domains"/>
    <property type="match status" value="1"/>
</dbReference>
<keyword evidence="7" id="KW-1185">Reference proteome</keyword>
<evidence type="ECO:0000256" key="3">
    <source>
        <dbReference type="ARBA" id="ARBA00022989"/>
    </source>
</evidence>
<feature type="transmembrane region" description="Helical" evidence="5">
    <location>
        <begin position="255"/>
        <end position="274"/>
    </location>
</feature>
<comment type="subcellular location">
    <subcellularLocation>
        <location evidence="1">Membrane</location>
        <topology evidence="1">Multi-pass membrane protein</topology>
    </subcellularLocation>
</comment>